<feature type="region of interest" description="Disordered" evidence="1">
    <location>
        <begin position="452"/>
        <end position="474"/>
    </location>
</feature>
<comment type="caution">
    <text evidence="3">The sequence shown here is derived from an EMBL/GenBank/DDBJ whole genome shotgun (WGS) entry which is preliminary data.</text>
</comment>
<keyword evidence="2" id="KW-0472">Membrane</keyword>
<name>A0A9K3LWK5_9STRA</name>
<evidence type="ECO:0000313" key="4">
    <source>
        <dbReference type="Proteomes" id="UP000693970"/>
    </source>
</evidence>
<protein>
    <submittedName>
        <fullName evidence="3">Uncharacterized protein</fullName>
    </submittedName>
</protein>
<evidence type="ECO:0000313" key="3">
    <source>
        <dbReference type="EMBL" id="KAG7369617.1"/>
    </source>
</evidence>
<keyword evidence="4" id="KW-1185">Reference proteome</keyword>
<reference evidence="3" key="1">
    <citation type="journal article" date="2021" name="Sci. Rep.">
        <title>Diploid genomic architecture of Nitzschia inconspicua, an elite biomass production diatom.</title>
        <authorList>
            <person name="Oliver A."/>
            <person name="Podell S."/>
            <person name="Pinowska A."/>
            <person name="Traller J.C."/>
            <person name="Smith S.R."/>
            <person name="McClure R."/>
            <person name="Beliaev A."/>
            <person name="Bohutskyi P."/>
            <person name="Hill E.A."/>
            <person name="Rabines A."/>
            <person name="Zheng H."/>
            <person name="Allen L.Z."/>
            <person name="Kuo A."/>
            <person name="Grigoriev I.V."/>
            <person name="Allen A.E."/>
            <person name="Hazlebeck D."/>
            <person name="Allen E.E."/>
        </authorList>
    </citation>
    <scope>NUCLEOTIDE SEQUENCE</scope>
    <source>
        <strain evidence="3">Hildebrandi</strain>
    </source>
</reference>
<accession>A0A9K3LWK5</accession>
<evidence type="ECO:0000256" key="1">
    <source>
        <dbReference type="SAM" id="MobiDB-lite"/>
    </source>
</evidence>
<dbReference type="AlphaFoldDB" id="A0A9K3LWK5"/>
<organism evidence="3 4">
    <name type="scientific">Nitzschia inconspicua</name>
    <dbReference type="NCBI Taxonomy" id="303405"/>
    <lineage>
        <taxon>Eukaryota</taxon>
        <taxon>Sar</taxon>
        <taxon>Stramenopiles</taxon>
        <taxon>Ochrophyta</taxon>
        <taxon>Bacillariophyta</taxon>
        <taxon>Bacillariophyceae</taxon>
        <taxon>Bacillariophycidae</taxon>
        <taxon>Bacillariales</taxon>
        <taxon>Bacillariaceae</taxon>
        <taxon>Nitzschia</taxon>
    </lineage>
</organism>
<keyword evidence="2" id="KW-1133">Transmembrane helix</keyword>
<dbReference type="Proteomes" id="UP000693970">
    <property type="component" value="Unassembled WGS sequence"/>
</dbReference>
<reference evidence="3" key="2">
    <citation type="submission" date="2021-04" db="EMBL/GenBank/DDBJ databases">
        <authorList>
            <person name="Podell S."/>
        </authorList>
    </citation>
    <scope>NUCLEOTIDE SEQUENCE</scope>
    <source>
        <strain evidence="3">Hildebrandi</strain>
    </source>
</reference>
<feature type="transmembrane region" description="Helical" evidence="2">
    <location>
        <begin position="12"/>
        <end position="31"/>
    </location>
</feature>
<proteinExistence type="predicted"/>
<keyword evidence="2" id="KW-0812">Transmembrane</keyword>
<sequence>MAGNKASWLRAIRYLFLIVASISIVAHLAMFNGQSIYSEMITETAINTDFNWIRNPTPCKDEYDKEAVVGNQVQGSPKEHHSALFSYSATTHLHINSPFFAKQQHLIMNRPTEHNLVIAMISMGPNRSYLVQRAIRSIRTSGKFNGYILVLTDKEGYEFYSKTIPANDTKLIVMQGRDEDLNARHAPANSTVSKNKTRPFCFYMSFKRFKTLVLSYISEHPTLDAEMEYAFYMDIDNVVFHNLQHVWDEYHFEFPKKYGKLIEDDSRRLGAANITYPYAPVNNFVSLWKEPPNKDYWQSGQILYHRKYSQGCMDHWKFQIDADFNYCTYMEQPLLMQALEYQYNVSFFPGQDPPVPICHVVELPDRPKHFDVAHIDFVKEKKLPTPTFLHFTNVRVAANEAEDQMKIFMKALHLKYKSNPNSDKGESTKTVVAMEDDSPYLYPADHEPISWESIITPRDTRGKEKTLPPVNVTS</sequence>
<evidence type="ECO:0000256" key="2">
    <source>
        <dbReference type="SAM" id="Phobius"/>
    </source>
</evidence>
<dbReference type="EMBL" id="JAGRRH010000005">
    <property type="protein sequence ID" value="KAG7369617.1"/>
    <property type="molecule type" value="Genomic_DNA"/>
</dbReference>
<gene>
    <name evidence="3" type="ORF">IV203_027363</name>
</gene>